<evidence type="ECO:0000256" key="3">
    <source>
        <dbReference type="ARBA" id="ARBA00022723"/>
    </source>
</evidence>
<keyword evidence="7" id="KW-1015">Disulfide bond</keyword>
<feature type="domain" description="NodB homology" evidence="10">
    <location>
        <begin position="167"/>
        <end position="363"/>
    </location>
</feature>
<feature type="disulfide bond" evidence="7">
    <location>
        <begin position="95"/>
        <end position="110"/>
    </location>
</feature>
<evidence type="ECO:0000256" key="5">
    <source>
        <dbReference type="ARBA" id="ARBA00022801"/>
    </source>
</evidence>
<comment type="cofactor">
    <cofactor evidence="1">
        <name>Co(2+)</name>
        <dbReference type="ChEBI" id="CHEBI:48828"/>
    </cofactor>
</comment>
<accession>A0ABR4N717</accession>
<evidence type="ECO:0000259" key="10">
    <source>
        <dbReference type="PROSITE" id="PS51677"/>
    </source>
</evidence>
<dbReference type="CDD" id="cd00035">
    <property type="entry name" value="ChtBD1"/>
    <property type="match status" value="1"/>
</dbReference>
<feature type="disulfide bond" evidence="7">
    <location>
        <begin position="109"/>
        <end position="123"/>
    </location>
</feature>
<evidence type="ECO:0000313" key="12">
    <source>
        <dbReference type="Proteomes" id="UP001527925"/>
    </source>
</evidence>
<dbReference type="PROSITE" id="PS51677">
    <property type="entry name" value="NODB"/>
    <property type="match status" value="1"/>
</dbReference>
<dbReference type="InterPro" id="IPR011330">
    <property type="entry name" value="Glyco_hydro/deAcase_b/a-brl"/>
</dbReference>
<feature type="disulfide bond" evidence="7">
    <location>
        <begin position="104"/>
        <end position="116"/>
    </location>
</feature>
<feature type="signal peptide" evidence="8">
    <location>
        <begin position="1"/>
        <end position="19"/>
    </location>
</feature>
<comment type="caution">
    <text evidence="11">The sequence shown here is derived from an EMBL/GenBank/DDBJ whole genome shotgun (WGS) entry which is preliminary data.</text>
</comment>
<feature type="domain" description="Chitin-binding type-1" evidence="9">
    <location>
        <begin position="92"/>
        <end position="136"/>
    </location>
</feature>
<dbReference type="SUPFAM" id="SSF57016">
    <property type="entry name" value="Plant lectins/antimicrobial peptides"/>
    <property type="match status" value="1"/>
</dbReference>
<evidence type="ECO:0008006" key="13">
    <source>
        <dbReference type="Google" id="ProtNLM"/>
    </source>
</evidence>
<dbReference type="PANTHER" id="PTHR46471:SF2">
    <property type="entry name" value="CHITIN DEACETYLASE-RELATED"/>
    <property type="match status" value="1"/>
</dbReference>
<dbReference type="Pfam" id="PF00187">
    <property type="entry name" value="Chitin_bind_1"/>
    <property type="match status" value="1"/>
</dbReference>
<evidence type="ECO:0000256" key="6">
    <source>
        <dbReference type="ARBA" id="ARBA00023277"/>
    </source>
</evidence>
<feature type="chain" id="PRO_5045244262" description="Chitooligosaccharide deacetylase" evidence="8">
    <location>
        <begin position="20"/>
        <end position="379"/>
    </location>
</feature>
<evidence type="ECO:0000256" key="4">
    <source>
        <dbReference type="ARBA" id="ARBA00022729"/>
    </source>
</evidence>
<dbReference type="PANTHER" id="PTHR46471">
    <property type="entry name" value="CHITIN DEACETYLASE"/>
    <property type="match status" value="1"/>
</dbReference>
<keyword evidence="6" id="KW-0119">Carbohydrate metabolism</keyword>
<evidence type="ECO:0000259" key="9">
    <source>
        <dbReference type="PROSITE" id="PS50941"/>
    </source>
</evidence>
<evidence type="ECO:0000313" key="11">
    <source>
        <dbReference type="EMBL" id="KAL2915338.1"/>
    </source>
</evidence>
<dbReference type="CDD" id="cd10951">
    <property type="entry name" value="CE4_ClCDA_like"/>
    <property type="match status" value="1"/>
</dbReference>
<keyword evidence="2 7" id="KW-0147">Chitin-binding</keyword>
<dbReference type="InterPro" id="IPR001002">
    <property type="entry name" value="Chitin-bd_1"/>
</dbReference>
<keyword evidence="3" id="KW-0479">Metal-binding</keyword>
<dbReference type="Pfam" id="PF01522">
    <property type="entry name" value="Polysacc_deac_1"/>
    <property type="match status" value="1"/>
</dbReference>
<dbReference type="SUPFAM" id="SSF88713">
    <property type="entry name" value="Glycoside hydrolase/deacetylase"/>
    <property type="match status" value="1"/>
</dbReference>
<dbReference type="Gene3D" id="3.20.20.370">
    <property type="entry name" value="Glycoside hydrolase/deacetylase"/>
    <property type="match status" value="1"/>
</dbReference>
<dbReference type="PROSITE" id="PS50941">
    <property type="entry name" value="CHIT_BIND_I_2"/>
    <property type="match status" value="1"/>
</dbReference>
<name>A0ABR4N717_9FUNG</name>
<dbReference type="EMBL" id="JADGIZ020000025">
    <property type="protein sequence ID" value="KAL2915338.1"/>
    <property type="molecule type" value="Genomic_DNA"/>
</dbReference>
<sequence length="379" mass="39900">MLLRAVLAAAAALVAAVAAQEARCGRQAGNIACANSQCCSYLGATNGFAATSLVGQALTAVDPRCGRQGGGAVCPKGLCCSSLGGASGGGSNARCGPQGGNASCGNGLCCSFLGFCGQTEVHCGLQCQLLFGRCGLGPLPPPAPVGSFPTPDPAKAARYITGCNKGGVFALTFDDGPSVNIGLILDILKRNNIKATFFINGKNRGDLNVAKDKANLKRAFDEGHQIGSHTLSHIDISTTNETLLFPQMKVNDDLIKAVIGKRPVYMRPPFGSVNQRALTALGTWGYKVIGWNLDSKDFEHIGKPDFIQLGEDNYQADLLRISAVLPKTSLMTLQHDYVPEDSQAGGWVQHVIDKFKNLGYKFVTAGECLGDSPANWYRD</sequence>
<reference evidence="11 12" key="1">
    <citation type="submission" date="2023-09" db="EMBL/GenBank/DDBJ databases">
        <title>Pangenome analysis of Batrachochytrium dendrobatidis and related Chytrids.</title>
        <authorList>
            <person name="Yacoub M.N."/>
            <person name="Stajich J.E."/>
            <person name="James T.Y."/>
        </authorList>
    </citation>
    <scope>NUCLEOTIDE SEQUENCE [LARGE SCALE GENOMIC DNA]</scope>
    <source>
        <strain evidence="11 12">JEL0888</strain>
    </source>
</reference>
<dbReference type="SMART" id="SM00270">
    <property type="entry name" value="ChtBD1"/>
    <property type="match status" value="3"/>
</dbReference>
<comment type="caution">
    <text evidence="7">Lacks conserved residue(s) required for the propagation of feature annotation.</text>
</comment>
<evidence type="ECO:0000256" key="1">
    <source>
        <dbReference type="ARBA" id="ARBA00001941"/>
    </source>
</evidence>
<dbReference type="Gene3D" id="3.30.60.10">
    <property type="entry name" value="Endochitinase-like"/>
    <property type="match status" value="1"/>
</dbReference>
<evidence type="ECO:0000256" key="2">
    <source>
        <dbReference type="ARBA" id="ARBA00022669"/>
    </source>
</evidence>
<protein>
    <recommendedName>
        <fullName evidence="13">Chitooligosaccharide deacetylase</fullName>
    </recommendedName>
</protein>
<keyword evidence="4 8" id="KW-0732">Signal</keyword>
<keyword evidence="12" id="KW-1185">Reference proteome</keyword>
<dbReference type="InterPro" id="IPR002509">
    <property type="entry name" value="NODB_dom"/>
</dbReference>
<dbReference type="InterPro" id="IPR036861">
    <property type="entry name" value="Endochitinase-like_sf"/>
</dbReference>
<evidence type="ECO:0000256" key="8">
    <source>
        <dbReference type="SAM" id="SignalP"/>
    </source>
</evidence>
<proteinExistence type="predicted"/>
<keyword evidence="5" id="KW-0378">Hydrolase</keyword>
<dbReference type="Proteomes" id="UP001527925">
    <property type="component" value="Unassembled WGS sequence"/>
</dbReference>
<organism evidence="11 12">
    <name type="scientific">Polyrhizophydium stewartii</name>
    <dbReference type="NCBI Taxonomy" id="2732419"/>
    <lineage>
        <taxon>Eukaryota</taxon>
        <taxon>Fungi</taxon>
        <taxon>Fungi incertae sedis</taxon>
        <taxon>Chytridiomycota</taxon>
        <taxon>Chytridiomycota incertae sedis</taxon>
        <taxon>Chytridiomycetes</taxon>
        <taxon>Rhizophydiales</taxon>
        <taxon>Rhizophydiales incertae sedis</taxon>
        <taxon>Polyrhizophydium</taxon>
    </lineage>
</organism>
<evidence type="ECO:0000256" key="7">
    <source>
        <dbReference type="PROSITE-ProRule" id="PRU00261"/>
    </source>
</evidence>
<gene>
    <name evidence="11" type="ORF">HK105_205203</name>
</gene>